<protein>
    <recommendedName>
        <fullName evidence="11">Rod shape-determining protein MreD</fullName>
    </recommendedName>
</protein>
<keyword evidence="6 8" id="KW-1133">Transmembrane helix</keyword>
<dbReference type="EMBL" id="AXCV01000620">
    <property type="protein sequence ID" value="KGO21312.1"/>
    <property type="molecule type" value="Genomic_DNA"/>
</dbReference>
<feature type="transmembrane region" description="Helical" evidence="8">
    <location>
        <begin position="86"/>
        <end position="109"/>
    </location>
</feature>
<evidence type="ECO:0000256" key="7">
    <source>
        <dbReference type="ARBA" id="ARBA00023136"/>
    </source>
</evidence>
<proteinExistence type="inferred from homology"/>
<evidence type="ECO:0000256" key="8">
    <source>
        <dbReference type="SAM" id="Phobius"/>
    </source>
</evidence>
<comment type="similarity">
    <text evidence="2">Belongs to the MreD family.</text>
</comment>
<evidence type="ECO:0000256" key="5">
    <source>
        <dbReference type="ARBA" id="ARBA00022960"/>
    </source>
</evidence>
<evidence type="ECO:0000256" key="2">
    <source>
        <dbReference type="ARBA" id="ARBA00007776"/>
    </source>
</evidence>
<keyword evidence="5" id="KW-0133">Cell shape</keyword>
<keyword evidence="7 8" id="KW-0472">Membrane</keyword>
<feature type="non-terminal residue" evidence="9">
    <location>
        <position position="1"/>
    </location>
</feature>
<feature type="transmembrane region" description="Helical" evidence="8">
    <location>
        <begin position="7"/>
        <end position="25"/>
    </location>
</feature>
<sequence length="121" mass="13774">TFECYKSISFWTWLILCGLFFDLYYTESVGIYLTAFLLSAYSIRYLDQRLPYGIFPSTITLLCSQLIFSFVSLAASTVAGLGGIDIFAFTILSLLPSLVFNILIELIFYRPIESLTYIINN</sequence>
<comment type="caution">
    <text evidence="9">The sequence shown here is derived from an EMBL/GenBank/DDBJ whole genome shotgun (WGS) entry which is preliminary data.</text>
</comment>
<keyword evidence="3" id="KW-1003">Cell membrane</keyword>
<evidence type="ECO:0000313" key="9">
    <source>
        <dbReference type="EMBL" id="KGO21312.1"/>
    </source>
</evidence>
<dbReference type="Pfam" id="PF04093">
    <property type="entry name" value="MreD"/>
    <property type="match status" value="1"/>
</dbReference>
<evidence type="ECO:0000256" key="1">
    <source>
        <dbReference type="ARBA" id="ARBA00004651"/>
    </source>
</evidence>
<dbReference type="InterPro" id="IPR007227">
    <property type="entry name" value="Cell_shape_determining_MreD"/>
</dbReference>
<gene>
    <name evidence="9" type="ORF">Q757_09840</name>
</gene>
<comment type="subcellular location">
    <subcellularLocation>
        <location evidence="1">Cell membrane</location>
        <topology evidence="1">Multi-pass membrane protein</topology>
    </subcellularLocation>
</comment>
<evidence type="ECO:0000256" key="4">
    <source>
        <dbReference type="ARBA" id="ARBA00022692"/>
    </source>
</evidence>
<reference evidence="9 10" key="1">
    <citation type="journal article" date="2014" name="Antonie Van Leeuwenhoek">
        <title>Oenococcus alcoholitolerans sp. nov., a lactic acid bacteria isolated from cachaca and ethanol fermentation processes.</title>
        <authorList>
            <person name="Badotti F."/>
            <person name="Moreira A.P."/>
            <person name="Tonon L.A."/>
            <person name="de Lucena B.T."/>
            <person name="Gomes Fde C."/>
            <person name="Kruger R."/>
            <person name="Thompson C.C."/>
            <person name="de Morais M.A.Jr."/>
            <person name="Rosa C.A."/>
            <person name="Thompson F.L."/>
        </authorList>
    </citation>
    <scope>NUCLEOTIDE SEQUENCE [LARGE SCALE GENOMIC DNA]</scope>
    <source>
        <strain evidence="9 10">UFRJ-M7.2.18</strain>
    </source>
</reference>
<keyword evidence="10" id="KW-1185">Reference proteome</keyword>
<keyword evidence="4 8" id="KW-0812">Transmembrane</keyword>
<organism evidence="9 10">
    <name type="scientific">Oenococcus alcoholitolerans</name>
    <dbReference type="NCBI Taxonomy" id="931074"/>
    <lineage>
        <taxon>Bacteria</taxon>
        <taxon>Bacillati</taxon>
        <taxon>Bacillota</taxon>
        <taxon>Bacilli</taxon>
        <taxon>Lactobacillales</taxon>
        <taxon>Lactobacillaceae</taxon>
        <taxon>Oenococcus</taxon>
    </lineage>
</organism>
<evidence type="ECO:0000256" key="3">
    <source>
        <dbReference type="ARBA" id="ARBA00022475"/>
    </source>
</evidence>
<evidence type="ECO:0008006" key="11">
    <source>
        <dbReference type="Google" id="ProtNLM"/>
    </source>
</evidence>
<name>A0ABR4XNM0_9LACO</name>
<feature type="transmembrane region" description="Helical" evidence="8">
    <location>
        <begin position="31"/>
        <end position="47"/>
    </location>
</feature>
<feature type="transmembrane region" description="Helical" evidence="8">
    <location>
        <begin position="59"/>
        <end position="80"/>
    </location>
</feature>
<accession>A0ABR4XNM0</accession>
<evidence type="ECO:0000256" key="6">
    <source>
        <dbReference type="ARBA" id="ARBA00022989"/>
    </source>
</evidence>
<evidence type="ECO:0000313" key="10">
    <source>
        <dbReference type="Proteomes" id="UP000030023"/>
    </source>
</evidence>
<dbReference type="Proteomes" id="UP000030023">
    <property type="component" value="Unassembled WGS sequence"/>
</dbReference>